<dbReference type="InterPro" id="IPR029787">
    <property type="entry name" value="Nucleotide_cyclase"/>
</dbReference>
<dbReference type="InterPro" id="IPR035919">
    <property type="entry name" value="EAL_sf"/>
</dbReference>
<dbReference type="KEGG" id="moc:BB934_14890"/>
<dbReference type="InterPro" id="IPR000160">
    <property type="entry name" value="GGDEF_dom"/>
</dbReference>
<dbReference type="InterPro" id="IPR043128">
    <property type="entry name" value="Rev_trsase/Diguanyl_cyclase"/>
</dbReference>
<dbReference type="OrthoDB" id="23692at2"/>
<dbReference type="AlphaFoldDB" id="A0A1B2EH75"/>
<evidence type="ECO:0000256" key="1">
    <source>
        <dbReference type="SAM" id="MobiDB-lite"/>
    </source>
</evidence>
<dbReference type="SUPFAM" id="SSF55073">
    <property type="entry name" value="Nucleotide cyclase"/>
    <property type="match status" value="1"/>
</dbReference>
<dbReference type="InterPro" id="IPR050706">
    <property type="entry name" value="Cyclic-di-GMP_PDE-like"/>
</dbReference>
<dbReference type="CDD" id="cd01948">
    <property type="entry name" value="EAL"/>
    <property type="match status" value="1"/>
</dbReference>
<dbReference type="PROSITE" id="PS50883">
    <property type="entry name" value="EAL"/>
    <property type="match status" value="1"/>
</dbReference>
<feature type="region of interest" description="Disordered" evidence="1">
    <location>
        <begin position="1"/>
        <end position="29"/>
    </location>
</feature>
<dbReference type="PANTHER" id="PTHR33121:SF79">
    <property type="entry name" value="CYCLIC DI-GMP PHOSPHODIESTERASE PDED-RELATED"/>
    <property type="match status" value="1"/>
</dbReference>
<feature type="domain" description="EAL" evidence="2">
    <location>
        <begin position="294"/>
        <end position="541"/>
    </location>
</feature>
<dbReference type="PANTHER" id="PTHR33121">
    <property type="entry name" value="CYCLIC DI-GMP PHOSPHODIESTERASE PDEF"/>
    <property type="match status" value="1"/>
</dbReference>
<dbReference type="GO" id="GO:0071111">
    <property type="term" value="F:cyclic-guanylate-specific phosphodiesterase activity"/>
    <property type="evidence" value="ECO:0007669"/>
    <property type="project" value="InterPro"/>
</dbReference>
<dbReference type="InterPro" id="IPR001633">
    <property type="entry name" value="EAL_dom"/>
</dbReference>
<accession>A0A1B2EH75</accession>
<reference evidence="3" key="1">
    <citation type="submission" date="2016-07" db="EMBL/GenBank/DDBJ databases">
        <title>Microvirga ossetica sp. nov. a new species of rhizobia isolated from root nodules of the legume species Vicia alpestris Steven originated from North Ossetia region in the Caucasus.</title>
        <authorList>
            <person name="Safronova V.I."/>
            <person name="Kuznetsova I.G."/>
            <person name="Sazanova A.L."/>
            <person name="Belimov A."/>
            <person name="Andronov E."/>
            <person name="Osledkin Y.S."/>
            <person name="Onishchuk O.P."/>
            <person name="Kurchak O.N."/>
            <person name="Shaposhnikov A.I."/>
            <person name="Willems A."/>
            <person name="Tikhonovich I.A."/>
        </authorList>
    </citation>
    <scope>NUCLEOTIDE SEQUENCE [LARGE SCALE GENOMIC DNA]</scope>
    <source>
        <strain evidence="3">V5/3M</strain>
    </source>
</reference>
<dbReference type="SMART" id="SM00052">
    <property type="entry name" value="EAL"/>
    <property type="match status" value="1"/>
</dbReference>
<proteinExistence type="predicted"/>
<organism evidence="3">
    <name type="scientific">Microvirga ossetica</name>
    <dbReference type="NCBI Taxonomy" id="1882682"/>
    <lineage>
        <taxon>Bacteria</taxon>
        <taxon>Pseudomonadati</taxon>
        <taxon>Pseudomonadota</taxon>
        <taxon>Alphaproteobacteria</taxon>
        <taxon>Hyphomicrobiales</taxon>
        <taxon>Methylobacteriaceae</taxon>
        <taxon>Microvirga</taxon>
    </lineage>
</organism>
<dbReference type="EMBL" id="CP016616">
    <property type="protein sequence ID" value="ANY79345.1"/>
    <property type="molecule type" value="Genomic_DNA"/>
</dbReference>
<dbReference type="RefSeq" id="WP_099510355.1">
    <property type="nucleotide sequence ID" value="NZ_CP016616.1"/>
</dbReference>
<dbReference type="Pfam" id="PF00990">
    <property type="entry name" value="GGDEF"/>
    <property type="match status" value="1"/>
</dbReference>
<gene>
    <name evidence="3" type="ORF">BB934_14890</name>
</gene>
<name>A0A1B2EH75_9HYPH</name>
<sequence>MATKGQGRTGFFKGASRPPRKRQAPRPQGSPLAAVIYAWDMVSDALTWGPGAAEALGLPSRDLPKTGKAFAQMIEPGCGLSRQEAISAAEAPGRTYDTRYALRLEPDRVVMVEDAGRWQPGVQGGPAFARGQLRVDPASGARELLPTVLRARSELLCKIQTGINEALRVSQTCTLIVGSVDGDEADLTTDIARNLRPMMRRHDLFAALGPNRFALALTCCPASDAPSAMKRLVSLLKDRQAASSLRLGAACAPDHTFKATKLLRFAEQALASAVEWDEPRSFYDARPAKPSPAAEQAPFDWIAALNDRSLTLACRPMVEAQTRAPFLMQACASLLSAAEGTIPLGPVPSVKDANLALLVDGRMLELTADHLQNHPHKHLSLPISQKTLQDPEWLPMLAAHLGARPGIESRLMIEVPEAALAECRRNLGRLHAMKALGIGLALTGFGAGYVSPAQLRMLPIDLLTIDGAFIQPLKRSTDDRLFVRTLIDRAQHLGIAIAAEWVDDEATARLLASWGVDYLQGALFGEPEAVLQPSALRQMLKRARG</sequence>
<dbReference type="Gene3D" id="3.20.20.450">
    <property type="entry name" value="EAL domain"/>
    <property type="match status" value="1"/>
</dbReference>
<dbReference type="Pfam" id="PF00563">
    <property type="entry name" value="EAL"/>
    <property type="match status" value="1"/>
</dbReference>
<evidence type="ECO:0000313" key="3">
    <source>
        <dbReference type="EMBL" id="ANY79345.1"/>
    </source>
</evidence>
<evidence type="ECO:0000259" key="2">
    <source>
        <dbReference type="PROSITE" id="PS50883"/>
    </source>
</evidence>
<dbReference type="SUPFAM" id="SSF141868">
    <property type="entry name" value="EAL domain-like"/>
    <property type="match status" value="1"/>
</dbReference>
<dbReference type="Gene3D" id="3.30.70.270">
    <property type="match status" value="1"/>
</dbReference>
<protein>
    <recommendedName>
        <fullName evidence="2">EAL domain-containing protein</fullName>
    </recommendedName>
</protein>